<organism evidence="2 3">
    <name type="scientific">Batillaria attramentaria</name>
    <dbReference type="NCBI Taxonomy" id="370345"/>
    <lineage>
        <taxon>Eukaryota</taxon>
        <taxon>Metazoa</taxon>
        <taxon>Spiralia</taxon>
        <taxon>Lophotrochozoa</taxon>
        <taxon>Mollusca</taxon>
        <taxon>Gastropoda</taxon>
        <taxon>Caenogastropoda</taxon>
        <taxon>Sorbeoconcha</taxon>
        <taxon>Cerithioidea</taxon>
        <taxon>Batillariidae</taxon>
        <taxon>Batillaria</taxon>
    </lineage>
</organism>
<accession>A0ABD0LYM3</accession>
<dbReference type="Proteomes" id="UP001519460">
    <property type="component" value="Unassembled WGS sequence"/>
</dbReference>
<name>A0ABD0LYM3_9CAEN</name>
<gene>
    <name evidence="2" type="ORF">BaRGS_00004398</name>
</gene>
<evidence type="ECO:0000313" key="2">
    <source>
        <dbReference type="EMBL" id="KAK7504532.1"/>
    </source>
</evidence>
<feature type="compositionally biased region" description="Polar residues" evidence="1">
    <location>
        <begin position="1"/>
        <end position="21"/>
    </location>
</feature>
<protein>
    <submittedName>
        <fullName evidence="2">Uncharacterized protein</fullName>
    </submittedName>
</protein>
<proteinExistence type="predicted"/>
<keyword evidence="3" id="KW-1185">Reference proteome</keyword>
<reference evidence="2 3" key="1">
    <citation type="journal article" date="2023" name="Sci. Data">
        <title>Genome assembly of the Korean intertidal mud-creeper Batillaria attramentaria.</title>
        <authorList>
            <person name="Patra A.K."/>
            <person name="Ho P.T."/>
            <person name="Jun S."/>
            <person name="Lee S.J."/>
            <person name="Kim Y."/>
            <person name="Won Y.J."/>
        </authorList>
    </citation>
    <scope>NUCLEOTIDE SEQUENCE [LARGE SCALE GENOMIC DNA]</scope>
    <source>
        <strain evidence="2">Wonlab-2016</strain>
    </source>
</reference>
<comment type="caution">
    <text evidence="2">The sequence shown here is derived from an EMBL/GenBank/DDBJ whole genome shotgun (WGS) entry which is preliminary data.</text>
</comment>
<feature type="region of interest" description="Disordered" evidence="1">
    <location>
        <begin position="1"/>
        <end position="27"/>
    </location>
</feature>
<sequence>MMNQMSFCDNRNPTDSSQSGKCPSPAPLPSSLPLPCCVRCIGFQVTAARPVLNVTFQVSRSDVVTLPPCCFGPRWDVKQENEPPRTTRLDL</sequence>
<evidence type="ECO:0000313" key="3">
    <source>
        <dbReference type="Proteomes" id="UP001519460"/>
    </source>
</evidence>
<dbReference type="AlphaFoldDB" id="A0ABD0LYM3"/>
<dbReference type="EMBL" id="JACVVK020000015">
    <property type="protein sequence ID" value="KAK7504532.1"/>
    <property type="molecule type" value="Genomic_DNA"/>
</dbReference>
<evidence type="ECO:0000256" key="1">
    <source>
        <dbReference type="SAM" id="MobiDB-lite"/>
    </source>
</evidence>